<dbReference type="InterPro" id="IPR017871">
    <property type="entry name" value="ABC_transporter-like_CS"/>
</dbReference>
<comment type="caution">
    <text evidence="14">The sequence shown here is derived from an EMBL/GenBank/DDBJ whole genome shotgun (WGS) entry which is preliminary data.</text>
</comment>
<dbReference type="PANTHER" id="PTHR42781:SF5">
    <property type="entry name" value="PUTRESCINE TRANSPORT ATP-BINDING PROTEIN POTG"/>
    <property type="match status" value="1"/>
</dbReference>
<dbReference type="InterPro" id="IPR050093">
    <property type="entry name" value="ABC_SmlMolc_Importer"/>
</dbReference>
<evidence type="ECO:0000256" key="5">
    <source>
        <dbReference type="ARBA" id="ARBA00022840"/>
    </source>
</evidence>
<comment type="catalytic activity">
    <reaction evidence="8">
        <text>a quaternary ammonium(out) + ATP + H2O = a quaternary ammonium(in) + ADP + phosphate + H(+)</text>
        <dbReference type="Rhea" id="RHEA:11036"/>
        <dbReference type="ChEBI" id="CHEBI:15377"/>
        <dbReference type="ChEBI" id="CHEBI:15378"/>
        <dbReference type="ChEBI" id="CHEBI:30616"/>
        <dbReference type="ChEBI" id="CHEBI:35267"/>
        <dbReference type="ChEBI" id="CHEBI:43474"/>
        <dbReference type="ChEBI" id="CHEBI:456216"/>
        <dbReference type="EC" id="7.6.2.9"/>
    </reaction>
</comment>
<dbReference type="PROSITE" id="PS00211">
    <property type="entry name" value="ABC_TRANSPORTER_1"/>
    <property type="match status" value="1"/>
</dbReference>
<evidence type="ECO:0000313" key="15">
    <source>
        <dbReference type="Proteomes" id="UP000036834"/>
    </source>
</evidence>
<gene>
    <name evidence="14" type="ORF">ADS79_33070</name>
    <name evidence="13" type="ORF">BRE01_30130</name>
</gene>
<dbReference type="Pfam" id="PF08402">
    <property type="entry name" value="TOBE_2"/>
    <property type="match status" value="1"/>
</dbReference>
<dbReference type="SMART" id="SM00382">
    <property type="entry name" value="AAA"/>
    <property type="match status" value="1"/>
</dbReference>
<evidence type="ECO:0000256" key="8">
    <source>
        <dbReference type="ARBA" id="ARBA00052482"/>
    </source>
</evidence>
<evidence type="ECO:0000256" key="4">
    <source>
        <dbReference type="ARBA" id="ARBA00022741"/>
    </source>
</evidence>
<feature type="domain" description="ABC transporter" evidence="12">
    <location>
        <begin position="6"/>
        <end position="236"/>
    </location>
</feature>
<dbReference type="Proteomes" id="UP000319578">
    <property type="component" value="Unassembled WGS sequence"/>
</dbReference>
<keyword evidence="2" id="KW-1003">Cell membrane</keyword>
<protein>
    <recommendedName>
        <fullName evidence="11">Carnitine transport ATP-binding protein OpuCA</fullName>
        <ecNumber evidence="10">7.6.2.9</ecNumber>
    </recommendedName>
</protein>
<name>A0A0K9YJ98_9BACL</name>
<evidence type="ECO:0000256" key="9">
    <source>
        <dbReference type="ARBA" id="ARBA00063934"/>
    </source>
</evidence>
<keyword evidence="4" id="KW-0547">Nucleotide-binding</keyword>
<evidence type="ECO:0000256" key="3">
    <source>
        <dbReference type="ARBA" id="ARBA00022519"/>
    </source>
</evidence>
<reference evidence="14" key="2">
    <citation type="submission" date="2015-07" db="EMBL/GenBank/DDBJ databases">
        <title>MeaNS - Measles Nucleotide Surveillance Program.</title>
        <authorList>
            <person name="Tran T."/>
            <person name="Druce J."/>
        </authorList>
    </citation>
    <scope>NUCLEOTIDE SEQUENCE</scope>
    <source>
        <strain evidence="14">DSM 9887</strain>
    </source>
</reference>
<evidence type="ECO:0000259" key="12">
    <source>
        <dbReference type="PROSITE" id="PS50893"/>
    </source>
</evidence>
<dbReference type="SUPFAM" id="SSF50331">
    <property type="entry name" value="MOP-like"/>
    <property type="match status" value="1"/>
</dbReference>
<dbReference type="AlphaFoldDB" id="A0A0K9YJ98"/>
<keyword evidence="3" id="KW-0997">Cell inner membrane</keyword>
<dbReference type="Pfam" id="PF00005">
    <property type="entry name" value="ABC_tran"/>
    <property type="match status" value="1"/>
</dbReference>
<dbReference type="InterPro" id="IPR027417">
    <property type="entry name" value="P-loop_NTPase"/>
</dbReference>
<organism evidence="14 15">
    <name type="scientific">Brevibacillus reuszeri</name>
    <dbReference type="NCBI Taxonomy" id="54915"/>
    <lineage>
        <taxon>Bacteria</taxon>
        <taxon>Bacillati</taxon>
        <taxon>Bacillota</taxon>
        <taxon>Bacilli</taxon>
        <taxon>Bacillales</taxon>
        <taxon>Paenibacillaceae</taxon>
        <taxon>Brevibacillus</taxon>
    </lineage>
</organism>
<dbReference type="SUPFAM" id="SSF52540">
    <property type="entry name" value="P-loop containing nucleoside triphosphate hydrolases"/>
    <property type="match status" value="1"/>
</dbReference>
<dbReference type="GO" id="GO:0043190">
    <property type="term" value="C:ATP-binding cassette (ABC) transporter complex"/>
    <property type="evidence" value="ECO:0007669"/>
    <property type="project" value="InterPro"/>
</dbReference>
<keyword evidence="5 13" id="KW-0067">ATP-binding</keyword>
<keyword evidence="7" id="KW-0472">Membrane</keyword>
<dbReference type="GO" id="GO:0015418">
    <property type="term" value="F:ABC-type quaternary ammonium compound transporting activity"/>
    <property type="evidence" value="ECO:0007669"/>
    <property type="project" value="UniProtKB-EC"/>
</dbReference>
<keyword evidence="6" id="KW-1278">Translocase</keyword>
<evidence type="ECO:0000313" key="13">
    <source>
        <dbReference type="EMBL" id="GED69311.1"/>
    </source>
</evidence>
<evidence type="ECO:0000256" key="2">
    <source>
        <dbReference type="ARBA" id="ARBA00022475"/>
    </source>
</evidence>
<keyword evidence="1" id="KW-0813">Transport</keyword>
<dbReference type="EMBL" id="BJON01000011">
    <property type="protein sequence ID" value="GED69311.1"/>
    <property type="molecule type" value="Genomic_DNA"/>
</dbReference>
<dbReference type="PANTHER" id="PTHR42781">
    <property type="entry name" value="SPERMIDINE/PUTRESCINE IMPORT ATP-BINDING PROTEIN POTA"/>
    <property type="match status" value="1"/>
</dbReference>
<comment type="subunit">
    <text evidence="9">The complex is composed of two ATP-binding proteins (OpuCA), two transmembrane proteins (OpuCB and OpuCD) and a solute-binding protein (OpuCC).</text>
</comment>
<evidence type="ECO:0000313" key="16">
    <source>
        <dbReference type="Proteomes" id="UP000319578"/>
    </source>
</evidence>
<dbReference type="InterPro" id="IPR003439">
    <property type="entry name" value="ABC_transporter-like_ATP-bd"/>
</dbReference>
<accession>A0A0K9YJ98</accession>
<evidence type="ECO:0000313" key="14">
    <source>
        <dbReference type="EMBL" id="KNB68787.1"/>
    </source>
</evidence>
<dbReference type="GO" id="GO:0016887">
    <property type="term" value="F:ATP hydrolysis activity"/>
    <property type="evidence" value="ECO:0007669"/>
    <property type="project" value="InterPro"/>
</dbReference>
<reference evidence="15" key="1">
    <citation type="submission" date="2015-07" db="EMBL/GenBank/DDBJ databases">
        <title>Genome sequencing project for genomic taxonomy and phylogenomics of Bacillus-like bacteria.</title>
        <authorList>
            <person name="Liu B."/>
            <person name="Wang J."/>
            <person name="Zhu Y."/>
            <person name="Liu G."/>
            <person name="Chen Q."/>
            <person name="Chen Z."/>
            <person name="Lan J."/>
            <person name="Che J."/>
            <person name="Ge C."/>
            <person name="Shi H."/>
            <person name="Pan Z."/>
            <person name="Liu X."/>
        </authorList>
    </citation>
    <scope>NUCLEOTIDE SEQUENCE [LARGE SCALE GENOMIC DNA]</scope>
    <source>
        <strain evidence="15">DSM 9887</strain>
    </source>
</reference>
<dbReference type="InterPro" id="IPR013611">
    <property type="entry name" value="Transp-assoc_OB_typ2"/>
</dbReference>
<dbReference type="FunFam" id="3.40.50.300:FF:000425">
    <property type="entry name" value="Probable ABC transporter, ATP-binding subunit"/>
    <property type="match status" value="1"/>
</dbReference>
<dbReference type="STRING" id="54915.ADS79_33070"/>
<evidence type="ECO:0000256" key="7">
    <source>
        <dbReference type="ARBA" id="ARBA00023136"/>
    </source>
</evidence>
<proteinExistence type="predicted"/>
<dbReference type="EC" id="7.6.2.9" evidence="10"/>
<dbReference type="InterPro" id="IPR003593">
    <property type="entry name" value="AAA+_ATPase"/>
</dbReference>
<dbReference type="OrthoDB" id="9802264at2"/>
<dbReference type="GO" id="GO:0005524">
    <property type="term" value="F:ATP binding"/>
    <property type="evidence" value="ECO:0007669"/>
    <property type="project" value="UniProtKB-KW"/>
</dbReference>
<evidence type="ECO:0000256" key="1">
    <source>
        <dbReference type="ARBA" id="ARBA00022448"/>
    </source>
</evidence>
<dbReference type="PATRIC" id="fig|54915.3.peg.733"/>
<sequence length="351" mass="39288">MRQSYLSIQGVSKRFGLFAALEHVSIEIDKNEFVCLLGPSGCGKTTLLRMLAGLEQPTTGRMIVDGREITSLPPAKRNIAMMFQSYALFPNLTAAENIAFGLQEKKLSKKEIAAKVEEALDMVDLTHAAAKYPAQLSGGQQQRIALARAIALSPQVLLLDEPLSALDAKVRQKLRREIRRLHEQFGMTTVMVTHDQDEALTMADKIVVMNHGEVVQVGTPEEIYNTPVNPFVADFIGAINFFSNSCFDHPIADQTKLLAIRPEHIRILEQESEFGIPAHISELEFRGAFYRIFLRWQDATGQMSEELLTLDVLAQQARRLGLSRNKKVWLELPLENLLAFEQSATTTEERG</sequence>
<dbReference type="Gene3D" id="3.40.50.300">
    <property type="entry name" value="P-loop containing nucleotide triphosphate hydrolases"/>
    <property type="match status" value="1"/>
</dbReference>
<dbReference type="PROSITE" id="PS50893">
    <property type="entry name" value="ABC_TRANSPORTER_2"/>
    <property type="match status" value="1"/>
</dbReference>
<dbReference type="Proteomes" id="UP000036834">
    <property type="component" value="Unassembled WGS sequence"/>
</dbReference>
<evidence type="ECO:0000256" key="11">
    <source>
        <dbReference type="ARBA" id="ARBA00070305"/>
    </source>
</evidence>
<evidence type="ECO:0000256" key="10">
    <source>
        <dbReference type="ARBA" id="ARBA00066388"/>
    </source>
</evidence>
<keyword evidence="16" id="KW-1185">Reference proteome</keyword>
<reference evidence="13 16" key="3">
    <citation type="submission" date="2019-06" db="EMBL/GenBank/DDBJ databases">
        <title>Whole genome shotgun sequence of Brevibacillus reuszeri NBRC 15719.</title>
        <authorList>
            <person name="Hosoyama A."/>
            <person name="Uohara A."/>
            <person name="Ohji S."/>
            <person name="Ichikawa N."/>
        </authorList>
    </citation>
    <scope>NUCLEOTIDE SEQUENCE [LARGE SCALE GENOMIC DNA]</scope>
    <source>
        <strain evidence="13 16">NBRC 15719</strain>
    </source>
</reference>
<dbReference type="RefSeq" id="WP_049742722.1">
    <property type="nucleotide sequence ID" value="NZ_BJON01000011.1"/>
</dbReference>
<dbReference type="EMBL" id="LGIQ01000017">
    <property type="protein sequence ID" value="KNB68787.1"/>
    <property type="molecule type" value="Genomic_DNA"/>
</dbReference>
<evidence type="ECO:0000256" key="6">
    <source>
        <dbReference type="ARBA" id="ARBA00022967"/>
    </source>
</evidence>
<dbReference type="InterPro" id="IPR008995">
    <property type="entry name" value="Mo/tungstate-bd_C_term_dom"/>
</dbReference>